<dbReference type="PANTHER" id="PTHR13112:SF0">
    <property type="entry name" value="FI21285P1"/>
    <property type="match status" value="1"/>
</dbReference>
<dbReference type="EMBL" id="JASCZI010061206">
    <property type="protein sequence ID" value="MED6138014.1"/>
    <property type="molecule type" value="Genomic_DNA"/>
</dbReference>
<protein>
    <recommendedName>
        <fullName evidence="6">UPF3 domain-containing protein</fullName>
    </recommendedName>
</protein>
<feature type="region of interest" description="Disordered" evidence="5">
    <location>
        <begin position="161"/>
        <end position="226"/>
    </location>
</feature>
<evidence type="ECO:0000256" key="3">
    <source>
        <dbReference type="ARBA" id="ARBA00023161"/>
    </source>
</evidence>
<evidence type="ECO:0000259" key="6">
    <source>
        <dbReference type="Pfam" id="PF03467"/>
    </source>
</evidence>
<reference evidence="7 8" key="1">
    <citation type="journal article" date="2023" name="Plants (Basel)">
        <title>Bridging the Gap: Combining Genomics and Transcriptomics Approaches to Understand Stylosanthes scabra, an Orphan Legume from the Brazilian Caatinga.</title>
        <authorList>
            <person name="Ferreira-Neto J.R.C."/>
            <person name="da Silva M.D."/>
            <person name="Binneck E."/>
            <person name="de Melo N.F."/>
            <person name="da Silva R.H."/>
            <person name="de Melo A.L.T.M."/>
            <person name="Pandolfi V."/>
            <person name="Bustamante F.O."/>
            <person name="Brasileiro-Vidal A.C."/>
            <person name="Benko-Iseppon A.M."/>
        </authorList>
    </citation>
    <scope>NUCLEOTIDE SEQUENCE [LARGE SCALE GENOMIC DNA]</scope>
    <source>
        <tissue evidence="7">Leaves</tissue>
    </source>
</reference>
<dbReference type="PANTHER" id="PTHR13112">
    <property type="entry name" value="UPF3 REGULATOR OF NONSENSE TRANSCRIPTS-LIKE PROTEIN"/>
    <property type="match status" value="1"/>
</dbReference>
<feature type="region of interest" description="Disordered" evidence="5">
    <location>
        <begin position="442"/>
        <end position="470"/>
    </location>
</feature>
<dbReference type="SUPFAM" id="SSF54928">
    <property type="entry name" value="RNA-binding domain, RBD"/>
    <property type="match status" value="1"/>
</dbReference>
<evidence type="ECO:0000256" key="2">
    <source>
        <dbReference type="ARBA" id="ARBA00005991"/>
    </source>
</evidence>
<dbReference type="InterPro" id="IPR039722">
    <property type="entry name" value="Upf3"/>
</dbReference>
<evidence type="ECO:0000256" key="5">
    <source>
        <dbReference type="SAM" id="MobiDB-lite"/>
    </source>
</evidence>
<feature type="compositionally biased region" description="Basic and acidic residues" evidence="5">
    <location>
        <begin position="216"/>
        <end position="226"/>
    </location>
</feature>
<keyword evidence="3" id="KW-0866">Nonsense-mediated mRNA decay</keyword>
<dbReference type="InterPro" id="IPR012677">
    <property type="entry name" value="Nucleotide-bd_a/b_plait_sf"/>
</dbReference>
<comment type="subcellular location">
    <subcellularLocation>
        <location evidence="1">Nucleus</location>
    </subcellularLocation>
</comment>
<feature type="domain" description="UPF3" evidence="6">
    <location>
        <begin position="7"/>
        <end position="168"/>
    </location>
</feature>
<proteinExistence type="inferred from homology"/>
<feature type="compositionally biased region" description="Low complexity" evidence="5">
    <location>
        <begin position="405"/>
        <end position="417"/>
    </location>
</feature>
<dbReference type="Gene3D" id="3.30.70.330">
    <property type="match status" value="1"/>
</dbReference>
<sequence length="520" mass="57372">MKGALDRTKVVLRHLPPTISEATLLEQIDGTFSGRYNWVSFRPGKISQKHTSYSRAYIDFKRPEDVIEFAEFFSGHVFVNEKGAQFKVMVEYAPSQRVPRQWSKKDGRDGSIYKDSEYLEFLELLAKPVENLPSAEIQLEKREAERLGAAKDNPVITPLMDFVRQKRAAKGTRRSLSNGKVSRRAGTSSNGGSSSASSRRGSGKKRISTTMYVARDPGKGSTGKDKTIYTLVPRQGDQHHSNKTSAVASSDANQTLDENGVAGNTGAGKVLLLKGKERDIINVSDLDSLLQQNSVTSSAKTSVCPTLVKQNLRHEGSGRIIRSILSNKEMRQSQSTKPQAEQTIQTSDLQKEKQPPRSVQLILKGSNGTPENKVGMHDSRNSSERLEKRVRHKDRPDRGVWTNRSIGGDDSSSLSASSQVDHFEGYAESKHVTAHVRSGEVKSIGSGRGSHSSENGFSKHFGRRGPTHVKDVDGYSVANEGKHHRRTSGSHGSHEVPKFDFCRVYTVNFLSGSIKCHISL</sequence>
<gene>
    <name evidence="7" type="ORF">PIB30_070367</name>
</gene>
<dbReference type="InterPro" id="IPR035979">
    <property type="entry name" value="RBD_domain_sf"/>
</dbReference>
<feature type="compositionally biased region" description="Polar residues" evidence="5">
    <location>
        <begin position="332"/>
        <end position="348"/>
    </location>
</feature>
<dbReference type="Proteomes" id="UP001341840">
    <property type="component" value="Unassembled WGS sequence"/>
</dbReference>
<dbReference type="CDD" id="cd12455">
    <property type="entry name" value="RRM_like_Smg4_UPF3"/>
    <property type="match status" value="1"/>
</dbReference>
<comment type="caution">
    <text evidence="7">The sequence shown here is derived from an EMBL/GenBank/DDBJ whole genome shotgun (WGS) entry which is preliminary data.</text>
</comment>
<evidence type="ECO:0000313" key="8">
    <source>
        <dbReference type="Proteomes" id="UP001341840"/>
    </source>
</evidence>
<evidence type="ECO:0000256" key="4">
    <source>
        <dbReference type="ARBA" id="ARBA00023242"/>
    </source>
</evidence>
<accession>A0ABU6SPE7</accession>
<keyword evidence="4" id="KW-0539">Nucleus</keyword>
<evidence type="ECO:0000313" key="7">
    <source>
        <dbReference type="EMBL" id="MED6138014.1"/>
    </source>
</evidence>
<name>A0ABU6SPE7_9FABA</name>
<evidence type="ECO:0000256" key="1">
    <source>
        <dbReference type="ARBA" id="ARBA00004123"/>
    </source>
</evidence>
<comment type="similarity">
    <text evidence="2">Belongs to the RENT3 family.</text>
</comment>
<feature type="region of interest" description="Disordered" evidence="5">
    <location>
        <begin position="325"/>
        <end position="417"/>
    </location>
</feature>
<organism evidence="7 8">
    <name type="scientific">Stylosanthes scabra</name>
    <dbReference type="NCBI Taxonomy" id="79078"/>
    <lineage>
        <taxon>Eukaryota</taxon>
        <taxon>Viridiplantae</taxon>
        <taxon>Streptophyta</taxon>
        <taxon>Embryophyta</taxon>
        <taxon>Tracheophyta</taxon>
        <taxon>Spermatophyta</taxon>
        <taxon>Magnoliopsida</taxon>
        <taxon>eudicotyledons</taxon>
        <taxon>Gunneridae</taxon>
        <taxon>Pentapetalae</taxon>
        <taxon>rosids</taxon>
        <taxon>fabids</taxon>
        <taxon>Fabales</taxon>
        <taxon>Fabaceae</taxon>
        <taxon>Papilionoideae</taxon>
        <taxon>50 kb inversion clade</taxon>
        <taxon>dalbergioids sensu lato</taxon>
        <taxon>Dalbergieae</taxon>
        <taxon>Pterocarpus clade</taxon>
        <taxon>Stylosanthes</taxon>
    </lineage>
</organism>
<dbReference type="InterPro" id="IPR005120">
    <property type="entry name" value="UPF3_dom"/>
</dbReference>
<feature type="compositionally biased region" description="Basic and acidic residues" evidence="5">
    <location>
        <begin position="374"/>
        <end position="387"/>
    </location>
</feature>
<dbReference type="Pfam" id="PF03467">
    <property type="entry name" value="Smg4_UPF3"/>
    <property type="match status" value="1"/>
</dbReference>
<feature type="compositionally biased region" description="Low complexity" evidence="5">
    <location>
        <begin position="184"/>
        <end position="200"/>
    </location>
</feature>
<keyword evidence="8" id="KW-1185">Reference proteome</keyword>